<evidence type="ECO:0000313" key="4">
    <source>
        <dbReference type="Proteomes" id="UP000316781"/>
    </source>
</evidence>
<comment type="caution">
    <text evidence="3">The sequence shown here is derived from an EMBL/GenBank/DDBJ whole genome shotgun (WGS) entry which is preliminary data.</text>
</comment>
<reference evidence="3 4" key="1">
    <citation type="submission" date="2019-07" db="EMBL/GenBank/DDBJ databases">
        <title>Ln-dependent methylotrophs.</title>
        <authorList>
            <person name="Tani A."/>
        </authorList>
    </citation>
    <scope>NUCLEOTIDE SEQUENCE [LARGE SCALE GENOMIC DNA]</scope>
    <source>
        <strain evidence="3 4">SM89A</strain>
    </source>
</reference>
<dbReference type="InterPro" id="IPR009739">
    <property type="entry name" value="LprI-like_N"/>
</dbReference>
<dbReference type="EMBL" id="VJMF01000042">
    <property type="protein sequence ID" value="TRL33381.1"/>
    <property type="molecule type" value="Genomic_DNA"/>
</dbReference>
<dbReference type="InterPro" id="IPR052755">
    <property type="entry name" value="Lysozyme_Inhibitor_LprI"/>
</dbReference>
<accession>A0A549SUS0</accession>
<protein>
    <submittedName>
        <fullName evidence="3">DUF1311 domain-containing protein</fullName>
    </submittedName>
</protein>
<sequence>MSRELLFCSLGMLLCVTAIHSRAQAASFDCAKAITTREKLICSDRNLSDLDTRLGRVYKERRALLGRNGVEQLRRSQSSWIGFIDIVCPLEAPERAIRSQPRVKCLDAQYRKRLDQLSKVGQKLGSFVFNRIDLYAAYPAPVSDSTGDMPGFYIRHVAYPQIDNVETPITAAWNKNAEELVSDGECGLDQHYESDCGADYEIGYASDDLISTVWIYDVYGHGAAHGSFWGHVDNRLLRAALPVLKPSDVFGPDDHWVAGFQRLVSNALREQQWSPPDGETETALLTSSLDPGKWAFGAQGIRIVFNAYEGGCYACAPREAVELSWAELGPLLARDLILSRRFGESGGR</sequence>
<feature type="signal peptide" evidence="1">
    <location>
        <begin position="1"/>
        <end position="25"/>
    </location>
</feature>
<dbReference type="PANTHER" id="PTHR37549">
    <property type="entry name" value="LIPOPROTEIN LPRI"/>
    <property type="match status" value="1"/>
</dbReference>
<dbReference type="Proteomes" id="UP000316781">
    <property type="component" value="Unassembled WGS sequence"/>
</dbReference>
<proteinExistence type="predicted"/>
<dbReference type="Gene3D" id="3.90.640.20">
    <property type="entry name" value="Heat-shock cognate protein, ATPase"/>
    <property type="match status" value="1"/>
</dbReference>
<dbReference type="AlphaFoldDB" id="A0A549SUS0"/>
<dbReference type="InterPro" id="IPR037126">
    <property type="entry name" value="PdaC/RsiV-like_sf"/>
</dbReference>
<dbReference type="Gene3D" id="1.20.1270.180">
    <property type="match status" value="1"/>
</dbReference>
<gene>
    <name evidence="3" type="ORF">FM996_10915</name>
</gene>
<feature type="chain" id="PRO_5021885895" evidence="1">
    <location>
        <begin position="26"/>
        <end position="348"/>
    </location>
</feature>
<dbReference type="Pfam" id="PF07007">
    <property type="entry name" value="LprI"/>
    <property type="match status" value="1"/>
</dbReference>
<dbReference type="GO" id="GO:0005576">
    <property type="term" value="C:extracellular region"/>
    <property type="evidence" value="ECO:0007669"/>
    <property type="project" value="TreeGrafter"/>
</dbReference>
<dbReference type="PANTHER" id="PTHR37549:SF1">
    <property type="entry name" value="LIPOPROTEIN LPRI"/>
    <property type="match status" value="1"/>
</dbReference>
<keyword evidence="1" id="KW-0732">Signal</keyword>
<evidence type="ECO:0000256" key="1">
    <source>
        <dbReference type="SAM" id="SignalP"/>
    </source>
</evidence>
<evidence type="ECO:0000259" key="2">
    <source>
        <dbReference type="Pfam" id="PF07007"/>
    </source>
</evidence>
<feature type="domain" description="Lysozyme inhibitor LprI-like N-terminal" evidence="2">
    <location>
        <begin position="31"/>
        <end position="117"/>
    </location>
</feature>
<evidence type="ECO:0000313" key="3">
    <source>
        <dbReference type="EMBL" id="TRL33381.1"/>
    </source>
</evidence>
<organism evidence="3 4">
    <name type="scientific">Methylosinus sporium</name>
    <dbReference type="NCBI Taxonomy" id="428"/>
    <lineage>
        <taxon>Bacteria</taxon>
        <taxon>Pseudomonadati</taxon>
        <taxon>Pseudomonadota</taxon>
        <taxon>Alphaproteobacteria</taxon>
        <taxon>Hyphomicrobiales</taxon>
        <taxon>Methylocystaceae</taxon>
        <taxon>Methylosinus</taxon>
    </lineage>
</organism>
<name>A0A549SUS0_METSR</name>